<dbReference type="PANTHER" id="PTHR34472">
    <property type="entry name" value="SULFUR CARRIER PROTEIN THIS"/>
    <property type="match status" value="1"/>
</dbReference>
<comment type="caution">
    <text evidence="1">The sequence shown here is derived from an EMBL/GenBank/DDBJ whole genome shotgun (WGS) entry which is preliminary data.</text>
</comment>
<dbReference type="InterPro" id="IPR016155">
    <property type="entry name" value="Mopterin_synth/thiamin_S_b"/>
</dbReference>
<dbReference type="AlphaFoldDB" id="A0A839RM40"/>
<dbReference type="Pfam" id="PF02597">
    <property type="entry name" value="ThiS"/>
    <property type="match status" value="1"/>
</dbReference>
<dbReference type="InterPro" id="IPR012675">
    <property type="entry name" value="Beta-grasp_dom_sf"/>
</dbReference>
<evidence type="ECO:0000313" key="2">
    <source>
        <dbReference type="Proteomes" id="UP000567922"/>
    </source>
</evidence>
<dbReference type="Gene3D" id="3.10.20.30">
    <property type="match status" value="1"/>
</dbReference>
<keyword evidence="2" id="KW-1185">Reference proteome</keyword>
<dbReference type="InterPro" id="IPR003749">
    <property type="entry name" value="ThiS/MoaD-like"/>
</dbReference>
<proteinExistence type="predicted"/>
<accession>A0A839RM40</accession>
<dbReference type="InterPro" id="IPR010035">
    <property type="entry name" value="Thi_S"/>
</dbReference>
<dbReference type="Proteomes" id="UP000567922">
    <property type="component" value="Unassembled WGS sequence"/>
</dbReference>
<dbReference type="SUPFAM" id="SSF54285">
    <property type="entry name" value="MoaD/ThiS"/>
    <property type="match status" value="1"/>
</dbReference>
<reference evidence="1 2" key="1">
    <citation type="submission" date="2020-08" db="EMBL/GenBank/DDBJ databases">
        <title>Sequencing the genomes of 1000 actinobacteria strains.</title>
        <authorList>
            <person name="Klenk H.-P."/>
        </authorList>
    </citation>
    <scope>NUCLEOTIDE SEQUENCE [LARGE SCALE GENOMIC DNA]</scope>
    <source>
        <strain evidence="1 2">DSM 45258</strain>
    </source>
</reference>
<organism evidence="1 2">
    <name type="scientific">Hoyosella altamirensis</name>
    <dbReference type="NCBI Taxonomy" id="616997"/>
    <lineage>
        <taxon>Bacteria</taxon>
        <taxon>Bacillati</taxon>
        <taxon>Actinomycetota</taxon>
        <taxon>Actinomycetes</taxon>
        <taxon>Mycobacteriales</taxon>
        <taxon>Hoyosellaceae</taxon>
        <taxon>Hoyosella</taxon>
    </lineage>
</organism>
<sequence>MSRQTNGAIREVQVNGEWREFTEGSSLTDLLSSLGLPEKGLAIAVNGDVVPKADWPETLVHPTSRIEIVTAVQGG</sequence>
<dbReference type="CDD" id="cd00565">
    <property type="entry name" value="Ubl_ThiS"/>
    <property type="match status" value="1"/>
</dbReference>
<dbReference type="RefSeq" id="WP_064441020.1">
    <property type="nucleotide sequence ID" value="NZ_BDDI01000011.1"/>
</dbReference>
<dbReference type="PANTHER" id="PTHR34472:SF1">
    <property type="entry name" value="SULFUR CARRIER PROTEIN THIS"/>
    <property type="match status" value="1"/>
</dbReference>
<dbReference type="NCBIfam" id="TIGR01683">
    <property type="entry name" value="thiS"/>
    <property type="match status" value="1"/>
</dbReference>
<dbReference type="EMBL" id="JACHWS010000002">
    <property type="protein sequence ID" value="MBB3037570.1"/>
    <property type="molecule type" value="Genomic_DNA"/>
</dbReference>
<protein>
    <submittedName>
        <fullName evidence="1">Sulfur carrier protein</fullName>
    </submittedName>
</protein>
<name>A0A839RM40_9ACTN</name>
<evidence type="ECO:0000313" key="1">
    <source>
        <dbReference type="EMBL" id="MBB3037570.1"/>
    </source>
</evidence>
<dbReference type="OrthoDB" id="163636at2"/>
<gene>
    <name evidence="1" type="ORF">FHU29_002019</name>
</gene>